<dbReference type="OrthoDB" id="3169878at2"/>
<dbReference type="RefSeq" id="WP_127938117.1">
    <property type="nucleotide sequence ID" value="NZ_SAUN01000001.1"/>
</dbReference>
<feature type="transmembrane region" description="Helical" evidence="6">
    <location>
        <begin position="311"/>
        <end position="327"/>
    </location>
</feature>
<dbReference type="PANTHER" id="PTHR30569:SF0">
    <property type="entry name" value="CYTOSINE PERMEASE"/>
    <property type="match status" value="1"/>
</dbReference>
<organism evidence="7 8">
    <name type="scientific">Nonomuraea polychroma</name>
    <dbReference type="NCBI Taxonomy" id="46176"/>
    <lineage>
        <taxon>Bacteria</taxon>
        <taxon>Bacillati</taxon>
        <taxon>Actinomycetota</taxon>
        <taxon>Actinomycetes</taxon>
        <taxon>Streptosporangiales</taxon>
        <taxon>Streptosporangiaceae</taxon>
        <taxon>Nonomuraea</taxon>
    </lineage>
</organism>
<keyword evidence="3 6" id="KW-0812">Transmembrane</keyword>
<dbReference type="InterPro" id="IPR030191">
    <property type="entry name" value="CodB"/>
</dbReference>
<proteinExistence type="inferred from homology"/>
<evidence type="ECO:0000256" key="3">
    <source>
        <dbReference type="ARBA" id="ARBA00022692"/>
    </source>
</evidence>
<evidence type="ECO:0000256" key="6">
    <source>
        <dbReference type="SAM" id="Phobius"/>
    </source>
</evidence>
<dbReference type="Proteomes" id="UP000284824">
    <property type="component" value="Unassembled WGS sequence"/>
</dbReference>
<feature type="transmembrane region" description="Helical" evidence="6">
    <location>
        <begin position="52"/>
        <end position="79"/>
    </location>
</feature>
<evidence type="ECO:0000313" key="8">
    <source>
        <dbReference type="Proteomes" id="UP000284824"/>
    </source>
</evidence>
<feature type="transmembrane region" description="Helical" evidence="6">
    <location>
        <begin position="226"/>
        <end position="252"/>
    </location>
</feature>
<feature type="transmembrane region" description="Helical" evidence="6">
    <location>
        <begin position="333"/>
        <end position="357"/>
    </location>
</feature>
<gene>
    <name evidence="7" type="ORF">EDD27_9022</name>
</gene>
<feature type="transmembrane region" description="Helical" evidence="6">
    <location>
        <begin position="264"/>
        <end position="283"/>
    </location>
</feature>
<keyword evidence="4 6" id="KW-1133">Transmembrane helix</keyword>
<dbReference type="Pfam" id="PF02133">
    <property type="entry name" value="Transp_cyt_pur"/>
    <property type="match status" value="1"/>
</dbReference>
<feature type="transmembrane region" description="Helical" evidence="6">
    <location>
        <begin position="369"/>
        <end position="388"/>
    </location>
</feature>
<evidence type="ECO:0000256" key="2">
    <source>
        <dbReference type="ARBA" id="ARBA00008974"/>
    </source>
</evidence>
<feature type="transmembrane region" description="Helical" evidence="6">
    <location>
        <begin position="193"/>
        <end position="214"/>
    </location>
</feature>
<keyword evidence="5 6" id="KW-0472">Membrane</keyword>
<comment type="similarity">
    <text evidence="2">Belongs to the purine-cytosine permease (2.A.39) family.</text>
</comment>
<dbReference type="GO" id="GO:0015209">
    <property type="term" value="F:cytosine transmembrane transporter activity"/>
    <property type="evidence" value="ECO:0007669"/>
    <property type="project" value="InterPro"/>
</dbReference>
<dbReference type="EMBL" id="SAUN01000001">
    <property type="protein sequence ID" value="RVX46169.1"/>
    <property type="molecule type" value="Genomic_DNA"/>
</dbReference>
<evidence type="ECO:0000256" key="4">
    <source>
        <dbReference type="ARBA" id="ARBA00022989"/>
    </source>
</evidence>
<evidence type="ECO:0000256" key="5">
    <source>
        <dbReference type="ARBA" id="ARBA00023136"/>
    </source>
</evidence>
<feature type="transmembrane region" description="Helical" evidence="6">
    <location>
        <begin position="28"/>
        <end position="46"/>
    </location>
</feature>
<feature type="transmembrane region" description="Helical" evidence="6">
    <location>
        <begin position="416"/>
        <end position="438"/>
    </location>
</feature>
<feature type="transmembrane region" description="Helical" evidence="6">
    <location>
        <begin position="100"/>
        <end position="124"/>
    </location>
</feature>
<protein>
    <submittedName>
        <fullName evidence="7">Putative hydroxymethylpyrimidine transporter CytX</fullName>
    </submittedName>
</protein>
<dbReference type="GO" id="GO:0005886">
    <property type="term" value="C:plasma membrane"/>
    <property type="evidence" value="ECO:0007669"/>
    <property type="project" value="TreeGrafter"/>
</dbReference>
<evidence type="ECO:0000256" key="1">
    <source>
        <dbReference type="ARBA" id="ARBA00004141"/>
    </source>
</evidence>
<accession>A0A438MJR5</accession>
<name>A0A438MJR5_9ACTN</name>
<feature type="transmembrane region" description="Helical" evidence="6">
    <location>
        <begin position="136"/>
        <end position="157"/>
    </location>
</feature>
<dbReference type="InterPro" id="IPR001248">
    <property type="entry name" value="Pur-cyt_permease"/>
</dbReference>
<comment type="subcellular location">
    <subcellularLocation>
        <location evidence="1">Membrane</location>
        <topology evidence="1">Multi-pass membrane protein</topology>
    </subcellularLocation>
</comment>
<dbReference type="PANTHER" id="PTHR30569">
    <property type="entry name" value="CYTOSINE TRANSPORTER CODB"/>
    <property type="match status" value="1"/>
</dbReference>
<comment type="caution">
    <text evidence="7">The sequence shown here is derived from an EMBL/GenBank/DDBJ whole genome shotgun (WGS) entry which is preliminary data.</text>
</comment>
<dbReference type="Gene3D" id="1.10.4160.10">
    <property type="entry name" value="Hydantoin permease"/>
    <property type="match status" value="1"/>
</dbReference>
<evidence type="ECO:0000313" key="7">
    <source>
        <dbReference type="EMBL" id="RVX46169.1"/>
    </source>
</evidence>
<sequence length="444" mass="46911">MTHVADEVPLTLEGAPPKTLGVLDQGALWANLGVSLLGFSGALYLLDPLGNAPLSLIAALTAALVGSLIGTAMVGLSAIPGTQTGQPSMVLLRGLFGAKASYVPTVLNIVQMLGWGAFELWVIAKAASAIFSGVPYQVWVIVAGVLTTALTIWPLGAVRLIRRYVTIGVIVSMIWFTWFLVSEAPAHTGGSWTAFPAAVDYVIALSVSWVPMAADFARHSRSSKAAFTGVVGGYTLAQVACLGLGVYAVAIAGADAVVADGTAVFGPFVAAPVGALFFAILVLRETDQSFANVYSTTVSLQNLMPRVDRRVFSTAIGVLTIAIALVVDVTSYGAFLGVIGAVFVPMFAVLAVDYFVFARGDRWNTAENAPARWSMLVPWVLGFVAYWLTTSTPTVPAWDDFWTRTRELIGFTREPWMNGALGGALVAALVTLLIGLLLRRAARR</sequence>
<dbReference type="AlphaFoldDB" id="A0A438MJR5"/>
<reference evidence="7 8" key="1">
    <citation type="submission" date="2019-01" db="EMBL/GenBank/DDBJ databases">
        <title>Sequencing the genomes of 1000 actinobacteria strains.</title>
        <authorList>
            <person name="Klenk H.-P."/>
        </authorList>
    </citation>
    <scope>NUCLEOTIDE SEQUENCE [LARGE SCALE GENOMIC DNA]</scope>
    <source>
        <strain evidence="7 8">DSM 43925</strain>
    </source>
</reference>
<feature type="transmembrane region" description="Helical" evidence="6">
    <location>
        <begin position="164"/>
        <end position="181"/>
    </location>
</feature>
<keyword evidence="8" id="KW-1185">Reference proteome</keyword>